<keyword evidence="1" id="KW-0479">Metal-binding</keyword>
<dbReference type="Pfam" id="PF06831">
    <property type="entry name" value="H2TH"/>
    <property type="match status" value="1"/>
</dbReference>
<dbReference type="InterPro" id="IPR015886">
    <property type="entry name" value="H2TH_FPG"/>
</dbReference>
<sequence length="142" mass="15094">VPAELAHLGPDALEGVPDAASLGRLLAGRRRRIKPMLLDQQVIAGIGNIYADEILWAARIGPDRPAGALGGAALRRLHPAIRATLLAAIAHRGSSIADEQYRDLAGVVGSYQLHHQAYGREGRPCARCGRPIRRVSDGGRST</sequence>
<feature type="non-terminal residue" evidence="6">
    <location>
        <position position="1"/>
    </location>
</feature>
<gene>
    <name evidence="6" type="ORF">GHK86_14965</name>
</gene>
<dbReference type="SUPFAM" id="SSF57716">
    <property type="entry name" value="Glucocorticoid receptor-like (DNA-binding domain)"/>
    <property type="match status" value="1"/>
</dbReference>
<protein>
    <submittedName>
        <fullName evidence="6">Formamidopyrimidine-DNA glycosylase</fullName>
    </submittedName>
</protein>
<reference evidence="6 7" key="1">
    <citation type="submission" date="2019-11" db="EMBL/GenBank/DDBJ databases">
        <title>Acidiferrimicrobium australis gen. nov., sp. nov., an acidophilic and obligately heterotrophic, member of the Actinobacteria that catalyses dissimilatory oxido- reduction of iron isolated from metal-rich acidic water in Chile.</title>
        <authorList>
            <person name="Gonzalez D."/>
            <person name="Huber K."/>
            <person name="Hedrich S."/>
            <person name="Rojas-Villalobos C."/>
            <person name="Quatrini R."/>
            <person name="Dinamarca M.A."/>
            <person name="Schwarz A."/>
            <person name="Canales C."/>
            <person name="Nancucheo I."/>
        </authorList>
    </citation>
    <scope>NUCLEOTIDE SEQUENCE [LARGE SCALE GENOMIC DNA]</scope>
    <source>
        <strain evidence="6 7">USS-CCA1</strain>
    </source>
</reference>
<dbReference type="Gene3D" id="1.10.8.50">
    <property type="match status" value="1"/>
</dbReference>
<evidence type="ECO:0000313" key="6">
    <source>
        <dbReference type="EMBL" id="MST34016.1"/>
    </source>
</evidence>
<keyword evidence="7" id="KW-1185">Reference proteome</keyword>
<dbReference type="SMART" id="SM01232">
    <property type="entry name" value="H2TH"/>
    <property type="match status" value="1"/>
</dbReference>
<dbReference type="SUPFAM" id="SSF46946">
    <property type="entry name" value="S13-like H2TH domain"/>
    <property type="match status" value="1"/>
</dbReference>
<feature type="non-terminal residue" evidence="6">
    <location>
        <position position="142"/>
    </location>
</feature>
<dbReference type="EMBL" id="WJHE01000813">
    <property type="protein sequence ID" value="MST34016.1"/>
    <property type="molecule type" value="Genomic_DNA"/>
</dbReference>
<keyword evidence="2 4" id="KW-0863">Zinc-finger</keyword>
<dbReference type="InterPro" id="IPR000214">
    <property type="entry name" value="Znf_DNA_glyclase/AP_lyase"/>
</dbReference>
<dbReference type="PANTHER" id="PTHR22993:SF9">
    <property type="entry name" value="FORMAMIDOPYRIMIDINE-DNA GLYCOSYLASE"/>
    <property type="match status" value="1"/>
</dbReference>
<evidence type="ECO:0000259" key="5">
    <source>
        <dbReference type="PROSITE" id="PS51066"/>
    </source>
</evidence>
<comment type="caution">
    <text evidence="6">The sequence shown here is derived from an EMBL/GenBank/DDBJ whole genome shotgun (WGS) entry which is preliminary data.</text>
</comment>
<evidence type="ECO:0000313" key="7">
    <source>
        <dbReference type="Proteomes" id="UP000437736"/>
    </source>
</evidence>
<feature type="domain" description="FPG-type" evidence="5">
    <location>
        <begin position="116"/>
        <end position="142"/>
    </location>
</feature>
<proteinExistence type="predicted"/>
<accession>A0ABW9QXD2</accession>
<evidence type="ECO:0000256" key="3">
    <source>
        <dbReference type="ARBA" id="ARBA00022833"/>
    </source>
</evidence>
<keyword evidence="3" id="KW-0862">Zinc</keyword>
<dbReference type="PANTHER" id="PTHR22993">
    <property type="entry name" value="FORMAMIDOPYRIMIDINE-DNA GLYCOSYLASE"/>
    <property type="match status" value="1"/>
</dbReference>
<dbReference type="PROSITE" id="PS51066">
    <property type="entry name" value="ZF_FPG_2"/>
    <property type="match status" value="1"/>
</dbReference>
<dbReference type="Proteomes" id="UP000437736">
    <property type="component" value="Unassembled WGS sequence"/>
</dbReference>
<evidence type="ECO:0000256" key="2">
    <source>
        <dbReference type="ARBA" id="ARBA00022771"/>
    </source>
</evidence>
<organism evidence="6 7">
    <name type="scientific">Acidiferrimicrobium australe</name>
    <dbReference type="NCBI Taxonomy" id="2664430"/>
    <lineage>
        <taxon>Bacteria</taxon>
        <taxon>Bacillati</taxon>
        <taxon>Actinomycetota</taxon>
        <taxon>Acidimicrobiia</taxon>
        <taxon>Acidimicrobiales</taxon>
        <taxon>Acidimicrobiaceae</taxon>
        <taxon>Acidiferrimicrobium</taxon>
    </lineage>
</organism>
<evidence type="ECO:0000256" key="1">
    <source>
        <dbReference type="ARBA" id="ARBA00022723"/>
    </source>
</evidence>
<evidence type="ECO:0000256" key="4">
    <source>
        <dbReference type="PROSITE-ProRule" id="PRU00391"/>
    </source>
</evidence>
<dbReference type="InterPro" id="IPR010979">
    <property type="entry name" value="Ribosomal_uS13-like_H2TH"/>
</dbReference>
<name>A0ABW9QXD2_9ACTN</name>